<dbReference type="AlphaFoldDB" id="A0A426XD28"/>
<sequence>MLLRLGRSVDLKGSERSAAVVDLLSFDSEKELVAPSLQSTERRLAVAHTGTLDKENRPTEAAGGTAPASRCRSQLPSEQRKQRMSERVAMDDPWVSTVSQRSYAPWLDSEGCWVLNLRASTTRRVDFPDLHALA</sequence>
<dbReference type="EMBL" id="AMZH03022378">
    <property type="protein sequence ID" value="RRT37377.1"/>
    <property type="molecule type" value="Genomic_DNA"/>
</dbReference>
<reference evidence="2 3" key="1">
    <citation type="journal article" date="2014" name="Agronomy (Basel)">
        <title>A Draft Genome Sequence for Ensete ventricosum, the Drought-Tolerant Tree Against Hunger.</title>
        <authorList>
            <person name="Harrison J."/>
            <person name="Moore K.A."/>
            <person name="Paszkiewicz K."/>
            <person name="Jones T."/>
            <person name="Grant M."/>
            <person name="Ambacheew D."/>
            <person name="Muzemil S."/>
            <person name="Studholme D.J."/>
        </authorList>
    </citation>
    <scope>NUCLEOTIDE SEQUENCE [LARGE SCALE GENOMIC DNA]</scope>
</reference>
<protein>
    <submittedName>
        <fullName evidence="2">Uncharacterized protein</fullName>
    </submittedName>
</protein>
<organism evidence="2 3">
    <name type="scientific">Ensete ventricosum</name>
    <name type="common">Abyssinian banana</name>
    <name type="synonym">Musa ensete</name>
    <dbReference type="NCBI Taxonomy" id="4639"/>
    <lineage>
        <taxon>Eukaryota</taxon>
        <taxon>Viridiplantae</taxon>
        <taxon>Streptophyta</taxon>
        <taxon>Embryophyta</taxon>
        <taxon>Tracheophyta</taxon>
        <taxon>Spermatophyta</taxon>
        <taxon>Magnoliopsida</taxon>
        <taxon>Liliopsida</taxon>
        <taxon>Zingiberales</taxon>
        <taxon>Musaceae</taxon>
        <taxon>Ensete</taxon>
    </lineage>
</organism>
<dbReference type="Proteomes" id="UP000287651">
    <property type="component" value="Unassembled WGS sequence"/>
</dbReference>
<name>A0A426XD28_ENSVE</name>
<proteinExistence type="predicted"/>
<accession>A0A426XD28</accession>
<gene>
    <name evidence="2" type="ORF">B296_00039986</name>
</gene>
<feature type="non-terminal residue" evidence="2">
    <location>
        <position position="134"/>
    </location>
</feature>
<evidence type="ECO:0000313" key="3">
    <source>
        <dbReference type="Proteomes" id="UP000287651"/>
    </source>
</evidence>
<evidence type="ECO:0000313" key="2">
    <source>
        <dbReference type="EMBL" id="RRT37377.1"/>
    </source>
</evidence>
<comment type="caution">
    <text evidence="2">The sequence shown here is derived from an EMBL/GenBank/DDBJ whole genome shotgun (WGS) entry which is preliminary data.</text>
</comment>
<feature type="compositionally biased region" description="Basic and acidic residues" evidence="1">
    <location>
        <begin position="78"/>
        <end position="87"/>
    </location>
</feature>
<evidence type="ECO:0000256" key="1">
    <source>
        <dbReference type="SAM" id="MobiDB-lite"/>
    </source>
</evidence>
<feature type="region of interest" description="Disordered" evidence="1">
    <location>
        <begin position="48"/>
        <end position="87"/>
    </location>
</feature>